<evidence type="ECO:0000313" key="5">
    <source>
        <dbReference type="EMBL" id="PVH95201.1"/>
    </source>
</evidence>
<evidence type="ECO:0000256" key="1">
    <source>
        <dbReference type="ARBA" id="ARBA00007637"/>
    </source>
</evidence>
<evidence type="ECO:0000256" key="2">
    <source>
        <dbReference type="ARBA" id="ARBA00023002"/>
    </source>
</evidence>
<dbReference type="OrthoDB" id="202470at2759"/>
<organism evidence="5 6">
    <name type="scientific">Periconia macrospinosa</name>
    <dbReference type="NCBI Taxonomy" id="97972"/>
    <lineage>
        <taxon>Eukaryota</taxon>
        <taxon>Fungi</taxon>
        <taxon>Dikarya</taxon>
        <taxon>Ascomycota</taxon>
        <taxon>Pezizomycotina</taxon>
        <taxon>Dothideomycetes</taxon>
        <taxon>Pleosporomycetidae</taxon>
        <taxon>Pleosporales</taxon>
        <taxon>Massarineae</taxon>
        <taxon>Periconiaceae</taxon>
        <taxon>Periconia</taxon>
    </lineage>
</organism>
<name>A0A2V1DAX6_9PLEO</name>
<keyword evidence="6" id="KW-1185">Reference proteome</keyword>
<dbReference type="Proteomes" id="UP000244855">
    <property type="component" value="Unassembled WGS sequence"/>
</dbReference>
<dbReference type="AlphaFoldDB" id="A0A2V1DAX6"/>
<reference evidence="5 6" key="1">
    <citation type="journal article" date="2018" name="Sci. Rep.">
        <title>Comparative genomics provides insights into the lifestyle and reveals functional heterogeneity of dark septate endophytic fungi.</title>
        <authorList>
            <person name="Knapp D.G."/>
            <person name="Nemeth J.B."/>
            <person name="Barry K."/>
            <person name="Hainaut M."/>
            <person name="Henrissat B."/>
            <person name="Johnson J."/>
            <person name="Kuo A."/>
            <person name="Lim J.H.P."/>
            <person name="Lipzen A."/>
            <person name="Nolan M."/>
            <person name="Ohm R.A."/>
            <person name="Tamas L."/>
            <person name="Grigoriev I.V."/>
            <person name="Spatafora J.W."/>
            <person name="Nagy L.G."/>
            <person name="Kovacs G.M."/>
        </authorList>
    </citation>
    <scope>NUCLEOTIDE SEQUENCE [LARGE SCALE GENOMIC DNA]</scope>
    <source>
        <strain evidence="5 6">DSE2036</strain>
    </source>
</reference>
<sequence length="276" mass="30245">MKIAVTGAQGCLGKDVVRLCAAAGHSTVQIDRVEAPPNDIPNSEIRTADATDYDAMLEALRGCDALIHLASVPRPGILPEAVTYGNNVQSSFNGFRACGELGIKRICYASSINAIGLVFSHILPVKYAYFPIDEDYPANPTDGYSLAKLGSEMQAKAFANWFPGTKIACLRLHWIIQREQVMEYQKGEECAVENLWGYVEPAAAARACLLAVEQAHQFEGHQIFNIANPRTTSTEDSTALARKYFPDVEIKDGLDGNRGFWTVHKAETLLGWEHGE</sequence>
<dbReference type="PANTHER" id="PTHR43103">
    <property type="entry name" value="NUCLEOSIDE-DIPHOSPHATE-SUGAR EPIMERASE"/>
    <property type="match status" value="1"/>
</dbReference>
<accession>A0A2V1DAX6</accession>
<evidence type="ECO:0000259" key="4">
    <source>
        <dbReference type="Pfam" id="PF01370"/>
    </source>
</evidence>
<proteinExistence type="inferred from homology"/>
<dbReference type="PANTHER" id="PTHR43103:SF5">
    <property type="entry name" value="4-EPIMERASE, PUTATIVE (AFU_ORTHOLOGUE AFUA_7G00360)-RELATED"/>
    <property type="match status" value="1"/>
</dbReference>
<evidence type="ECO:0000313" key="6">
    <source>
        <dbReference type="Proteomes" id="UP000244855"/>
    </source>
</evidence>
<dbReference type="Pfam" id="PF01370">
    <property type="entry name" value="Epimerase"/>
    <property type="match status" value="1"/>
</dbReference>
<gene>
    <name evidence="5" type="ORF">DM02DRAFT_165818</name>
</gene>
<evidence type="ECO:0000256" key="3">
    <source>
        <dbReference type="ARBA" id="ARBA00023027"/>
    </source>
</evidence>
<keyword evidence="2" id="KW-0560">Oxidoreductase</keyword>
<comment type="similarity">
    <text evidence="1">Belongs to the NAD(P)-dependent epimerase/dehydratase family.</text>
</comment>
<dbReference type="GO" id="GO:0016491">
    <property type="term" value="F:oxidoreductase activity"/>
    <property type="evidence" value="ECO:0007669"/>
    <property type="project" value="UniProtKB-KW"/>
</dbReference>
<dbReference type="STRING" id="97972.A0A2V1DAX6"/>
<dbReference type="EMBL" id="KZ805504">
    <property type="protein sequence ID" value="PVH95201.1"/>
    <property type="molecule type" value="Genomic_DNA"/>
</dbReference>
<dbReference type="InterPro" id="IPR036291">
    <property type="entry name" value="NAD(P)-bd_dom_sf"/>
</dbReference>
<dbReference type="Gene3D" id="3.40.50.720">
    <property type="entry name" value="NAD(P)-binding Rossmann-like Domain"/>
    <property type="match status" value="1"/>
</dbReference>
<dbReference type="SUPFAM" id="SSF51735">
    <property type="entry name" value="NAD(P)-binding Rossmann-fold domains"/>
    <property type="match status" value="1"/>
</dbReference>
<protein>
    <submittedName>
        <fullName evidence="5">UDP-galactose 4-epimerase</fullName>
    </submittedName>
</protein>
<dbReference type="InterPro" id="IPR001509">
    <property type="entry name" value="Epimerase_deHydtase"/>
</dbReference>
<feature type="domain" description="NAD-dependent epimerase/dehydratase" evidence="4">
    <location>
        <begin position="3"/>
        <end position="172"/>
    </location>
</feature>
<keyword evidence="3" id="KW-0520">NAD</keyword>